<dbReference type="EMBL" id="JALDAY010000015">
    <property type="protein sequence ID" value="MCI3277593.1"/>
    <property type="molecule type" value="Genomic_DNA"/>
</dbReference>
<dbReference type="InterPro" id="IPR001387">
    <property type="entry name" value="Cro/C1-type_HTH"/>
</dbReference>
<evidence type="ECO:0000313" key="1">
    <source>
        <dbReference type="EMBL" id="MCI3277593.1"/>
    </source>
</evidence>
<gene>
    <name evidence="1" type="ORF">MQP27_41645</name>
</gene>
<keyword evidence="2" id="KW-1185">Reference proteome</keyword>
<proteinExistence type="predicted"/>
<dbReference type="SUPFAM" id="SSF47413">
    <property type="entry name" value="lambda repressor-like DNA-binding domains"/>
    <property type="match status" value="1"/>
</dbReference>
<dbReference type="Proteomes" id="UP001165269">
    <property type="component" value="Unassembled WGS sequence"/>
</dbReference>
<dbReference type="InterPro" id="IPR010982">
    <property type="entry name" value="Lambda_DNA-bd_dom_sf"/>
</dbReference>
<dbReference type="CDD" id="cd00093">
    <property type="entry name" value="HTH_XRE"/>
    <property type="match status" value="1"/>
</dbReference>
<comment type="caution">
    <text evidence="1">The sequence shown here is derived from an EMBL/GenBank/DDBJ whole genome shotgun (WGS) entry which is preliminary data.</text>
</comment>
<protein>
    <submittedName>
        <fullName evidence="1">Helix-turn-helix transcriptional regulator</fullName>
    </submittedName>
</protein>
<sequence length="219" mass="23751">MTTSRPLDGLEDQLRTEVHIALTTSRITQAAAAKELGLSEKHVSQLLTGLAPMSLRRAQQFLRLCGLTLTLAINAHPADGHPARTHGRTETMTTIRNQQVNPAAREDTPADSRPAIGEPVQATADAWVRRGDGTWALPFGDGVLEVPAAVTPDERAQLAAALASAIRPGDEAAALKRVLELNRRWTQAGPPPLGTSVSRWWDARLIELHQALRRAPQEK</sequence>
<organism evidence="1 2">
    <name type="scientific">Streptomyces cylindrosporus</name>
    <dbReference type="NCBI Taxonomy" id="2927583"/>
    <lineage>
        <taxon>Bacteria</taxon>
        <taxon>Bacillati</taxon>
        <taxon>Actinomycetota</taxon>
        <taxon>Actinomycetes</taxon>
        <taxon>Kitasatosporales</taxon>
        <taxon>Streptomycetaceae</taxon>
        <taxon>Streptomyces</taxon>
    </lineage>
</organism>
<name>A0ABS9YK47_9ACTN</name>
<reference evidence="1" key="1">
    <citation type="submission" date="2022-03" db="EMBL/GenBank/DDBJ databases">
        <title>Streptomyces 7R015 and 7R016 isolated from Barleria lupulina in Thailand.</title>
        <authorList>
            <person name="Kanchanasin P."/>
            <person name="Phongsopitanun W."/>
            <person name="Tanasupawat S."/>
        </authorList>
    </citation>
    <scope>NUCLEOTIDE SEQUENCE</scope>
    <source>
        <strain evidence="1">7R015</strain>
    </source>
</reference>
<accession>A0ABS9YK47</accession>
<dbReference type="RefSeq" id="WP_242775425.1">
    <property type="nucleotide sequence ID" value="NZ_JALDAY010000015.1"/>
</dbReference>
<evidence type="ECO:0000313" key="2">
    <source>
        <dbReference type="Proteomes" id="UP001165269"/>
    </source>
</evidence>
<dbReference type="Gene3D" id="1.10.260.40">
    <property type="entry name" value="lambda repressor-like DNA-binding domains"/>
    <property type="match status" value="1"/>
</dbReference>